<keyword evidence="2" id="KW-1185">Reference proteome</keyword>
<gene>
    <name evidence="1" type="ORF">FSCOSCO3_A006640</name>
</gene>
<dbReference type="AlphaFoldDB" id="A0AAV1N6U4"/>
<evidence type="ECO:0000313" key="1">
    <source>
        <dbReference type="EMBL" id="CAK6954875.1"/>
    </source>
</evidence>
<dbReference type="EMBL" id="CAWUFR010000019">
    <property type="protein sequence ID" value="CAK6954875.1"/>
    <property type="molecule type" value="Genomic_DNA"/>
</dbReference>
<sequence>MVCCSHPDFLQGAAPPLHSSKPGIVGLLNKKKSTSKLKQHPELKRVDCEAKA</sequence>
<name>A0AAV1N6U4_SCOSC</name>
<evidence type="ECO:0000313" key="2">
    <source>
        <dbReference type="Proteomes" id="UP001314229"/>
    </source>
</evidence>
<accession>A0AAV1N6U4</accession>
<organism evidence="1 2">
    <name type="scientific">Scomber scombrus</name>
    <name type="common">Atlantic mackerel</name>
    <name type="synonym">Scomber vernalis</name>
    <dbReference type="NCBI Taxonomy" id="13677"/>
    <lineage>
        <taxon>Eukaryota</taxon>
        <taxon>Metazoa</taxon>
        <taxon>Chordata</taxon>
        <taxon>Craniata</taxon>
        <taxon>Vertebrata</taxon>
        <taxon>Euteleostomi</taxon>
        <taxon>Actinopterygii</taxon>
        <taxon>Neopterygii</taxon>
        <taxon>Teleostei</taxon>
        <taxon>Neoteleostei</taxon>
        <taxon>Acanthomorphata</taxon>
        <taxon>Pelagiaria</taxon>
        <taxon>Scombriformes</taxon>
        <taxon>Scombridae</taxon>
        <taxon>Scomber</taxon>
    </lineage>
</organism>
<dbReference type="Proteomes" id="UP001314229">
    <property type="component" value="Unassembled WGS sequence"/>
</dbReference>
<proteinExistence type="predicted"/>
<comment type="caution">
    <text evidence="1">The sequence shown here is derived from an EMBL/GenBank/DDBJ whole genome shotgun (WGS) entry which is preliminary data.</text>
</comment>
<protein>
    <submittedName>
        <fullName evidence="1">Uncharacterized protein</fullName>
    </submittedName>
</protein>
<reference evidence="1 2" key="1">
    <citation type="submission" date="2024-01" db="EMBL/GenBank/DDBJ databases">
        <authorList>
            <person name="Alioto T."/>
            <person name="Alioto T."/>
            <person name="Gomez Garrido J."/>
        </authorList>
    </citation>
    <scope>NUCLEOTIDE SEQUENCE [LARGE SCALE GENOMIC DNA]</scope>
</reference>